<reference evidence="1" key="1">
    <citation type="journal article" date="2020" name="Stud. Mycol.">
        <title>101 Dothideomycetes genomes: a test case for predicting lifestyles and emergence of pathogens.</title>
        <authorList>
            <person name="Haridas S."/>
            <person name="Albert R."/>
            <person name="Binder M."/>
            <person name="Bloem J."/>
            <person name="Labutti K."/>
            <person name="Salamov A."/>
            <person name="Andreopoulos B."/>
            <person name="Baker S."/>
            <person name="Barry K."/>
            <person name="Bills G."/>
            <person name="Bluhm B."/>
            <person name="Cannon C."/>
            <person name="Castanera R."/>
            <person name="Culley D."/>
            <person name="Daum C."/>
            <person name="Ezra D."/>
            <person name="Gonzalez J."/>
            <person name="Henrissat B."/>
            <person name="Kuo A."/>
            <person name="Liang C."/>
            <person name="Lipzen A."/>
            <person name="Lutzoni F."/>
            <person name="Magnuson J."/>
            <person name="Mondo S."/>
            <person name="Nolan M."/>
            <person name="Ohm R."/>
            <person name="Pangilinan J."/>
            <person name="Park H.-J."/>
            <person name="Ramirez L."/>
            <person name="Alfaro M."/>
            <person name="Sun H."/>
            <person name="Tritt A."/>
            <person name="Yoshinaga Y."/>
            <person name="Zwiers L.-H."/>
            <person name="Turgeon B."/>
            <person name="Goodwin S."/>
            <person name="Spatafora J."/>
            <person name="Crous P."/>
            <person name="Grigoriev I."/>
        </authorList>
    </citation>
    <scope>NUCLEOTIDE SEQUENCE</scope>
    <source>
        <strain evidence="1">Tuck. ex Michener</strain>
    </source>
</reference>
<dbReference type="Proteomes" id="UP000800092">
    <property type="component" value="Unassembled WGS sequence"/>
</dbReference>
<sequence length="124" mass="13592">METNCAVCSPLPTAFEKARTATVFTRLETRHSHQELKAAFDATPDVSQTFCLSVNNVILVFSASSDDHTALTGKVLQMLQDRSMRADIRRCVFNAAKSSDAGVRLDQIGDHKVYLVINEGVPGH</sequence>
<dbReference type="OrthoDB" id="5280080at2759"/>
<evidence type="ECO:0000313" key="1">
    <source>
        <dbReference type="EMBL" id="KAF2232827.1"/>
    </source>
</evidence>
<organism evidence="1 2">
    <name type="scientific">Viridothelium virens</name>
    <name type="common">Speckled blister lichen</name>
    <name type="synonym">Trypethelium virens</name>
    <dbReference type="NCBI Taxonomy" id="1048519"/>
    <lineage>
        <taxon>Eukaryota</taxon>
        <taxon>Fungi</taxon>
        <taxon>Dikarya</taxon>
        <taxon>Ascomycota</taxon>
        <taxon>Pezizomycotina</taxon>
        <taxon>Dothideomycetes</taxon>
        <taxon>Dothideomycetes incertae sedis</taxon>
        <taxon>Trypetheliales</taxon>
        <taxon>Trypetheliaceae</taxon>
        <taxon>Viridothelium</taxon>
    </lineage>
</organism>
<accession>A0A6A6H4J7</accession>
<dbReference type="EMBL" id="ML991812">
    <property type="protein sequence ID" value="KAF2232827.1"/>
    <property type="molecule type" value="Genomic_DNA"/>
</dbReference>
<gene>
    <name evidence="1" type="ORF">EV356DRAFT_534336</name>
</gene>
<name>A0A6A6H4J7_VIRVR</name>
<proteinExistence type="predicted"/>
<dbReference type="AlphaFoldDB" id="A0A6A6H4J7"/>
<protein>
    <submittedName>
        <fullName evidence="1">Uncharacterized protein</fullName>
    </submittedName>
</protein>
<evidence type="ECO:0000313" key="2">
    <source>
        <dbReference type="Proteomes" id="UP000800092"/>
    </source>
</evidence>
<keyword evidence="2" id="KW-1185">Reference proteome</keyword>